<sequence length="546" mass="60046">MADQQLDGGAALYSSQLLSFSLDRLKKEPKLLAEEELRLQRALQTTATAHYDAFIKTASCLQTIDTELNFVCGHLDHLLQVSCLDVVQATLLELLEVPQLMDTCVRNGVYDEALDLQAFVGRMGLLHPDVPLVNLLMTQVAEVGQTMLQQLMSRLKASIQLPECLRIMGYLRRMAVFSEADLRLQFLQCRDEWISSLIDELDDTQDAYEHVKHLTDIHRLYLFDAIMQYRAIFFGGGSSVAGATGTGPGGQTQSAATASLLQNPTVLATSIRESSMLHSWVQHRLSLYLDMLRRYLPLITEGGNLASMLEHCMYCGSSLSRVGLDFQGLLQPLFETCSLGLLAQHLAGAVEVFNTRLESHKWVSMPAPVMPKSRHHITRTTSSNDGNSAATHDASHTGEASPRGEGNVGVPHEQKQQQGPTDTEEQEDQTPPYQIMEHVPLAVFTNGVLTALNELRHCALLGLSKPAASLLQQSLDAVAASLMHYRHTRALSDSEAALFASATKAMLDTVLPYLASCFTRIFTGGFSRLDTSGTASILRSLLQEYG</sequence>
<evidence type="ECO:0000256" key="4">
    <source>
        <dbReference type="ARBA" id="ARBA00022448"/>
    </source>
</evidence>
<keyword evidence="5" id="KW-0653">Protein transport</keyword>
<comment type="caution">
    <text evidence="10">The sequence shown here is derived from an EMBL/GenBank/DDBJ whole genome shotgun (WGS) entry which is preliminary data.</text>
</comment>
<dbReference type="InterPro" id="IPR007255">
    <property type="entry name" value="COG8"/>
</dbReference>
<feature type="compositionally biased region" description="Polar residues" evidence="9">
    <location>
        <begin position="379"/>
        <end position="390"/>
    </location>
</feature>
<keyword evidence="6" id="KW-0333">Golgi apparatus</keyword>
<dbReference type="InterPro" id="IPR016159">
    <property type="entry name" value="Cullin_repeat-like_dom_sf"/>
</dbReference>
<dbReference type="PANTHER" id="PTHR21311">
    <property type="entry name" value="CONSERVED OLIGOMERIC GOLGI COMPLEX COMPONENT 8"/>
    <property type="match status" value="1"/>
</dbReference>
<proteinExistence type="inferred from homology"/>
<evidence type="ECO:0000256" key="9">
    <source>
        <dbReference type="SAM" id="MobiDB-lite"/>
    </source>
</evidence>
<evidence type="ECO:0000256" key="2">
    <source>
        <dbReference type="ARBA" id="ARBA00006419"/>
    </source>
</evidence>
<evidence type="ECO:0000256" key="6">
    <source>
        <dbReference type="ARBA" id="ARBA00023034"/>
    </source>
</evidence>
<comment type="subcellular location">
    <subcellularLocation>
        <location evidence="1">Golgi apparatus membrane</location>
        <topology evidence="1">Peripheral membrane protein</topology>
    </subcellularLocation>
</comment>
<evidence type="ECO:0000256" key="7">
    <source>
        <dbReference type="ARBA" id="ARBA00023136"/>
    </source>
</evidence>
<keyword evidence="4" id="KW-0813">Transport</keyword>
<evidence type="ECO:0000256" key="8">
    <source>
        <dbReference type="ARBA" id="ARBA00031347"/>
    </source>
</evidence>
<evidence type="ECO:0000256" key="5">
    <source>
        <dbReference type="ARBA" id="ARBA00022927"/>
    </source>
</evidence>
<feature type="region of interest" description="Disordered" evidence="9">
    <location>
        <begin position="368"/>
        <end position="430"/>
    </location>
</feature>
<keyword evidence="11" id="KW-1185">Reference proteome</keyword>
<reference evidence="10" key="1">
    <citation type="submission" date="2017-08" db="EMBL/GenBank/DDBJ databases">
        <authorList>
            <person name="Polle J.E."/>
            <person name="Barry K."/>
            <person name="Cushman J."/>
            <person name="Schmutz J."/>
            <person name="Tran D."/>
            <person name="Hathwaick L.T."/>
            <person name="Yim W.C."/>
            <person name="Jenkins J."/>
            <person name="Mckie-Krisberg Z.M."/>
            <person name="Prochnik S."/>
            <person name="Lindquist E."/>
            <person name="Dockter R.B."/>
            <person name="Adam C."/>
            <person name="Molina H."/>
            <person name="Bunkerborg J."/>
            <person name="Jin E."/>
            <person name="Buchheim M."/>
            <person name="Magnuson J."/>
        </authorList>
    </citation>
    <scope>NUCLEOTIDE SEQUENCE</scope>
    <source>
        <strain evidence="10">CCAP 19/18</strain>
    </source>
</reference>
<protein>
    <recommendedName>
        <fullName evidence="3">Conserved oligomeric Golgi complex subunit 8</fullName>
    </recommendedName>
    <alternativeName>
        <fullName evidence="8">Component of oligomeric Golgi complex 8</fullName>
    </alternativeName>
</protein>
<dbReference type="Proteomes" id="UP000815325">
    <property type="component" value="Unassembled WGS sequence"/>
</dbReference>
<dbReference type="EMBL" id="MU069510">
    <property type="protein sequence ID" value="KAF5840552.1"/>
    <property type="molecule type" value="Genomic_DNA"/>
</dbReference>
<gene>
    <name evidence="10" type="ORF">DUNSADRAFT_16350</name>
</gene>
<accession>A0ABQ7H117</accession>
<evidence type="ECO:0000256" key="3">
    <source>
        <dbReference type="ARBA" id="ARBA00020983"/>
    </source>
</evidence>
<evidence type="ECO:0000313" key="10">
    <source>
        <dbReference type="EMBL" id="KAF5840552.1"/>
    </source>
</evidence>
<dbReference type="PANTHER" id="PTHR21311:SF0">
    <property type="entry name" value="CONSERVED OLIGOMERIC GOLGI COMPLEX SUBUNIT 8"/>
    <property type="match status" value="1"/>
</dbReference>
<dbReference type="SUPFAM" id="SSF74788">
    <property type="entry name" value="Cullin repeat-like"/>
    <property type="match status" value="2"/>
</dbReference>
<name>A0ABQ7H117_DUNSA</name>
<comment type="similarity">
    <text evidence="2">Belongs to the COG8 family.</text>
</comment>
<organism evidence="10 11">
    <name type="scientific">Dunaliella salina</name>
    <name type="common">Green alga</name>
    <name type="synonym">Protococcus salinus</name>
    <dbReference type="NCBI Taxonomy" id="3046"/>
    <lineage>
        <taxon>Eukaryota</taxon>
        <taxon>Viridiplantae</taxon>
        <taxon>Chlorophyta</taxon>
        <taxon>core chlorophytes</taxon>
        <taxon>Chlorophyceae</taxon>
        <taxon>CS clade</taxon>
        <taxon>Chlamydomonadales</taxon>
        <taxon>Dunaliellaceae</taxon>
        <taxon>Dunaliella</taxon>
    </lineage>
</organism>
<evidence type="ECO:0000256" key="1">
    <source>
        <dbReference type="ARBA" id="ARBA00004395"/>
    </source>
</evidence>
<keyword evidence="7" id="KW-0472">Membrane</keyword>
<dbReference type="Pfam" id="PF04124">
    <property type="entry name" value="Dor1"/>
    <property type="match status" value="2"/>
</dbReference>
<evidence type="ECO:0000313" key="11">
    <source>
        <dbReference type="Proteomes" id="UP000815325"/>
    </source>
</evidence>